<dbReference type="InterPro" id="IPR017441">
    <property type="entry name" value="Protein_kinase_ATP_BS"/>
</dbReference>
<evidence type="ECO:0000256" key="8">
    <source>
        <dbReference type="ARBA" id="ARBA00049003"/>
    </source>
</evidence>
<organism evidence="14 15">
    <name type="scientific">Blepharisma stoltei</name>
    <dbReference type="NCBI Taxonomy" id="1481888"/>
    <lineage>
        <taxon>Eukaryota</taxon>
        <taxon>Sar</taxon>
        <taxon>Alveolata</taxon>
        <taxon>Ciliophora</taxon>
        <taxon>Postciliodesmatophora</taxon>
        <taxon>Heterotrichea</taxon>
        <taxon>Heterotrichida</taxon>
        <taxon>Blepharismidae</taxon>
        <taxon>Blepharisma</taxon>
    </lineage>
</organism>
<dbReference type="Gene3D" id="3.30.200.20">
    <property type="entry name" value="Phosphorylase Kinase, domain 1"/>
    <property type="match status" value="1"/>
</dbReference>
<proteinExistence type="inferred from homology"/>
<dbReference type="GO" id="GO:0005856">
    <property type="term" value="C:cytoskeleton"/>
    <property type="evidence" value="ECO:0007669"/>
    <property type="project" value="TreeGrafter"/>
</dbReference>
<dbReference type="PROSITE" id="PS00107">
    <property type="entry name" value="PROTEIN_KINASE_ATP"/>
    <property type="match status" value="1"/>
</dbReference>
<evidence type="ECO:0000313" key="15">
    <source>
        <dbReference type="Proteomes" id="UP001162131"/>
    </source>
</evidence>
<comment type="catalytic activity">
    <reaction evidence="9">
        <text>L-threonyl-[protein] + ATP = O-phospho-L-threonyl-[protein] + ADP + H(+)</text>
        <dbReference type="Rhea" id="RHEA:46608"/>
        <dbReference type="Rhea" id="RHEA-COMP:11060"/>
        <dbReference type="Rhea" id="RHEA-COMP:11605"/>
        <dbReference type="ChEBI" id="CHEBI:15378"/>
        <dbReference type="ChEBI" id="CHEBI:30013"/>
        <dbReference type="ChEBI" id="CHEBI:30616"/>
        <dbReference type="ChEBI" id="CHEBI:61977"/>
        <dbReference type="ChEBI" id="CHEBI:456216"/>
        <dbReference type="EC" id="2.7.12.1"/>
    </reaction>
</comment>
<dbReference type="GO" id="GO:0005737">
    <property type="term" value="C:cytoplasm"/>
    <property type="evidence" value="ECO:0007669"/>
    <property type="project" value="TreeGrafter"/>
</dbReference>
<comment type="caution">
    <text evidence="14">The sequence shown here is derived from an EMBL/GenBank/DDBJ whole genome shotgun (WGS) entry which is preliminary data.</text>
</comment>
<evidence type="ECO:0000259" key="13">
    <source>
        <dbReference type="PROSITE" id="PS50011"/>
    </source>
</evidence>
<dbReference type="GO" id="GO:0004674">
    <property type="term" value="F:protein serine/threonine kinase activity"/>
    <property type="evidence" value="ECO:0007669"/>
    <property type="project" value="UniProtKB-KW"/>
</dbReference>
<dbReference type="InterPro" id="IPR042521">
    <property type="entry name" value="DYRK"/>
</dbReference>
<dbReference type="EMBL" id="CAJZBQ010000044">
    <property type="protein sequence ID" value="CAG9327991.1"/>
    <property type="molecule type" value="Genomic_DNA"/>
</dbReference>
<dbReference type="InterPro" id="IPR000719">
    <property type="entry name" value="Prot_kinase_dom"/>
</dbReference>
<dbReference type="GO" id="GO:0005524">
    <property type="term" value="F:ATP binding"/>
    <property type="evidence" value="ECO:0007669"/>
    <property type="project" value="UniProtKB-UniRule"/>
</dbReference>
<evidence type="ECO:0000256" key="7">
    <source>
        <dbReference type="ARBA" id="ARBA00022840"/>
    </source>
</evidence>
<dbReference type="InterPro" id="IPR011009">
    <property type="entry name" value="Kinase-like_dom_sf"/>
</dbReference>
<dbReference type="EC" id="2.7.12.1" evidence="2"/>
<evidence type="ECO:0000256" key="12">
    <source>
        <dbReference type="SAM" id="MobiDB-lite"/>
    </source>
</evidence>
<evidence type="ECO:0000256" key="9">
    <source>
        <dbReference type="ARBA" id="ARBA00049308"/>
    </source>
</evidence>
<feature type="compositionally biased region" description="Polar residues" evidence="12">
    <location>
        <begin position="46"/>
        <end position="55"/>
    </location>
</feature>
<feature type="compositionally biased region" description="Polar residues" evidence="12">
    <location>
        <begin position="14"/>
        <end position="33"/>
    </location>
</feature>
<evidence type="ECO:0000256" key="4">
    <source>
        <dbReference type="ARBA" id="ARBA00022679"/>
    </source>
</evidence>
<evidence type="ECO:0000256" key="10">
    <source>
        <dbReference type="ARBA" id="ARBA00051680"/>
    </source>
</evidence>
<comment type="catalytic activity">
    <reaction evidence="8">
        <text>L-seryl-[protein] + ATP = O-phospho-L-seryl-[protein] + ADP + H(+)</text>
        <dbReference type="Rhea" id="RHEA:17989"/>
        <dbReference type="Rhea" id="RHEA-COMP:9863"/>
        <dbReference type="Rhea" id="RHEA-COMP:11604"/>
        <dbReference type="ChEBI" id="CHEBI:15378"/>
        <dbReference type="ChEBI" id="CHEBI:29999"/>
        <dbReference type="ChEBI" id="CHEBI:30616"/>
        <dbReference type="ChEBI" id="CHEBI:83421"/>
        <dbReference type="ChEBI" id="CHEBI:456216"/>
        <dbReference type="EC" id="2.7.12.1"/>
    </reaction>
</comment>
<dbReference type="Gene3D" id="1.10.510.10">
    <property type="entry name" value="Transferase(Phosphotransferase) domain 1"/>
    <property type="match status" value="1"/>
</dbReference>
<dbReference type="AlphaFoldDB" id="A0AAU9JQY7"/>
<dbReference type="SUPFAM" id="SSF56112">
    <property type="entry name" value="Protein kinase-like (PK-like)"/>
    <property type="match status" value="1"/>
</dbReference>
<dbReference type="Pfam" id="PF00069">
    <property type="entry name" value="Pkinase"/>
    <property type="match status" value="1"/>
</dbReference>
<evidence type="ECO:0000256" key="1">
    <source>
        <dbReference type="ARBA" id="ARBA00008867"/>
    </source>
</evidence>
<dbReference type="Gene3D" id="3.30.10.30">
    <property type="entry name" value="DYRK"/>
    <property type="match status" value="1"/>
</dbReference>
<evidence type="ECO:0000256" key="6">
    <source>
        <dbReference type="ARBA" id="ARBA00022777"/>
    </source>
</evidence>
<comment type="similarity">
    <text evidence="1">Belongs to the protein kinase superfamily. CMGC Ser/Thr protein kinase family. MNB/DYRK subfamily.</text>
</comment>
<evidence type="ECO:0000256" key="2">
    <source>
        <dbReference type="ARBA" id="ARBA00013203"/>
    </source>
</evidence>
<evidence type="ECO:0000313" key="14">
    <source>
        <dbReference type="EMBL" id="CAG9327991.1"/>
    </source>
</evidence>
<dbReference type="Proteomes" id="UP001162131">
    <property type="component" value="Unassembled WGS sequence"/>
</dbReference>
<feature type="domain" description="Protein kinase" evidence="13">
    <location>
        <begin position="264"/>
        <end position="560"/>
    </location>
</feature>
<dbReference type="FunFam" id="1.10.510.10:FF:000112">
    <property type="entry name" value="Putative dual specificity tyrosine-phosphorylation-regulated kinase 2"/>
    <property type="match status" value="1"/>
</dbReference>
<keyword evidence="3" id="KW-0723">Serine/threonine-protein kinase</keyword>
<keyword evidence="6" id="KW-0418">Kinase</keyword>
<dbReference type="InterPro" id="IPR050494">
    <property type="entry name" value="Ser_Thr_dual-spec_kinase"/>
</dbReference>
<dbReference type="PROSITE" id="PS50011">
    <property type="entry name" value="PROTEIN_KINASE_DOM"/>
    <property type="match status" value="1"/>
</dbReference>
<evidence type="ECO:0000256" key="5">
    <source>
        <dbReference type="ARBA" id="ARBA00022741"/>
    </source>
</evidence>
<feature type="binding site" evidence="11">
    <location>
        <position position="293"/>
    </location>
    <ligand>
        <name>ATP</name>
        <dbReference type="ChEBI" id="CHEBI:30616"/>
    </ligand>
</feature>
<comment type="catalytic activity">
    <reaction evidence="10">
        <text>L-tyrosyl-[protein] + ATP = O-phospho-L-tyrosyl-[protein] + ADP + H(+)</text>
        <dbReference type="Rhea" id="RHEA:10596"/>
        <dbReference type="Rhea" id="RHEA-COMP:10136"/>
        <dbReference type="Rhea" id="RHEA-COMP:20101"/>
        <dbReference type="ChEBI" id="CHEBI:15378"/>
        <dbReference type="ChEBI" id="CHEBI:30616"/>
        <dbReference type="ChEBI" id="CHEBI:46858"/>
        <dbReference type="ChEBI" id="CHEBI:61978"/>
        <dbReference type="ChEBI" id="CHEBI:456216"/>
        <dbReference type="EC" id="2.7.12.1"/>
    </reaction>
</comment>
<reference evidence="14" key="1">
    <citation type="submission" date="2021-09" db="EMBL/GenBank/DDBJ databases">
        <authorList>
            <consortium name="AG Swart"/>
            <person name="Singh M."/>
            <person name="Singh A."/>
            <person name="Seah K."/>
            <person name="Emmerich C."/>
        </authorList>
    </citation>
    <scope>NUCLEOTIDE SEQUENCE</scope>
    <source>
        <strain evidence="14">ATCC30299</strain>
    </source>
</reference>
<evidence type="ECO:0000256" key="11">
    <source>
        <dbReference type="PROSITE-ProRule" id="PRU10141"/>
    </source>
</evidence>
<feature type="region of interest" description="Disordered" evidence="12">
    <location>
        <begin position="567"/>
        <end position="614"/>
    </location>
</feature>
<accession>A0AAU9JQY7</accession>
<name>A0AAU9JQY7_9CILI</name>
<sequence>MHKLSKHPTRDLPATSTHSPQAKFTFQPHSTRNSKLKPQIHAESASAKNLSPNKSTLLSKFQPRVSTQPKPSKHIQEIPTLPVSKFLQSNSSLRSNRYKIPATSETASFNNSLNSSAEASKILNYTAQKPLAVKQTASKKIDWGISSESLLCKSPSKFGIEDIIDNNKKATTRARSSSSSMEVEKEEKWEQLTLPVVPAKVLKHFVRFLSTHEYNEVVNYNEIWFIGAGADKVKTSENNTINHGYDDDRGDYKVVIGDHIAYRYEVVQVLGKGSFGIVLKAYDHNLRMHVALKILRNKQRFHQQGIVEIKILKFLKEKDTNESYNIVHIADYFQFRHHLCLTFEMLSINLYDFLKGNNFHGLSINLIKRFAFQILQTLRLLKRYNIIHCDLKPENILLKQPNRSSLKVIDFGSSCFEDEKIYTYIQSRFYRAPEIILGLPYSTMIDMWSFGCILAELFTGYPLFCGESEAEQILCIMEVLGMPSKEVLAGATRKQLFFDPFGQPKIITNSRGKKRYPSSKSLRDILRGADNEFIELVEACLEWDPMKRMTPDDAIRHHWVQENLIKKSDTVNRGNSAQHSNEPRHEQKLSLGDISRLPTSFLNTSGTSTRKKKG</sequence>
<feature type="compositionally biased region" description="Polar residues" evidence="12">
    <location>
        <begin position="571"/>
        <end position="580"/>
    </location>
</feature>
<protein>
    <recommendedName>
        <fullName evidence="2">dual-specificity kinase</fullName>
        <ecNumber evidence="2">2.7.12.1</ecNumber>
    </recommendedName>
</protein>
<gene>
    <name evidence="14" type="ORF">BSTOLATCC_MIC44610</name>
</gene>
<keyword evidence="5 11" id="KW-0547">Nucleotide-binding</keyword>
<keyword evidence="15" id="KW-1185">Reference proteome</keyword>
<dbReference type="PANTHER" id="PTHR24058:SF22">
    <property type="entry name" value="DUAL SPECIFICITY TYROSINE-PHOSPHORYLATION-REGULATED KINASE 4"/>
    <property type="match status" value="1"/>
</dbReference>
<dbReference type="SMART" id="SM00220">
    <property type="entry name" value="S_TKc"/>
    <property type="match status" value="1"/>
</dbReference>
<feature type="compositionally biased region" description="Polar residues" evidence="12">
    <location>
        <begin position="597"/>
        <end position="608"/>
    </location>
</feature>
<feature type="region of interest" description="Disordered" evidence="12">
    <location>
        <begin position="1"/>
        <end position="55"/>
    </location>
</feature>
<dbReference type="GO" id="GO:0004712">
    <property type="term" value="F:protein serine/threonine/tyrosine kinase activity"/>
    <property type="evidence" value="ECO:0007669"/>
    <property type="project" value="UniProtKB-EC"/>
</dbReference>
<evidence type="ECO:0000256" key="3">
    <source>
        <dbReference type="ARBA" id="ARBA00022527"/>
    </source>
</evidence>
<dbReference type="PROSITE" id="PS00108">
    <property type="entry name" value="PROTEIN_KINASE_ST"/>
    <property type="match status" value="1"/>
</dbReference>
<dbReference type="InterPro" id="IPR008271">
    <property type="entry name" value="Ser/Thr_kinase_AS"/>
</dbReference>
<keyword evidence="7 11" id="KW-0067">ATP-binding</keyword>
<dbReference type="PANTHER" id="PTHR24058">
    <property type="entry name" value="DUAL SPECIFICITY PROTEIN KINASE"/>
    <property type="match status" value="1"/>
</dbReference>
<keyword evidence="4" id="KW-0808">Transferase</keyword>